<dbReference type="SMART" id="SM01332">
    <property type="entry name" value="Cyclin_C"/>
    <property type="match status" value="1"/>
</dbReference>
<dbReference type="FunFam" id="1.10.472.10:FF:000010">
    <property type="entry name" value="G1/S-specific cyclin Cln1"/>
    <property type="match status" value="1"/>
</dbReference>
<dbReference type="InterPro" id="IPR004367">
    <property type="entry name" value="Cyclin_C-dom"/>
</dbReference>
<evidence type="ECO:0000256" key="4">
    <source>
        <dbReference type="ARBA" id="ARBA00023306"/>
    </source>
</evidence>
<reference evidence="9 10" key="1">
    <citation type="journal article" date="2018" name="Mol. Biol. Evol.">
        <title>Broad Genomic Sampling Reveals a Smut Pathogenic Ancestry of the Fungal Clade Ustilaginomycotina.</title>
        <authorList>
            <person name="Kijpornyongpan T."/>
            <person name="Mondo S.J."/>
            <person name="Barry K."/>
            <person name="Sandor L."/>
            <person name="Lee J."/>
            <person name="Lipzen A."/>
            <person name="Pangilinan J."/>
            <person name="LaButti K."/>
            <person name="Hainaut M."/>
            <person name="Henrissat B."/>
            <person name="Grigoriev I.V."/>
            <person name="Spatafora J.W."/>
            <person name="Aime M.C."/>
        </authorList>
    </citation>
    <scope>NUCLEOTIDE SEQUENCE [LARGE SCALE GENOMIC DNA]</scope>
    <source>
        <strain evidence="9 10">MCA 3645</strain>
    </source>
</reference>
<name>A0A317XG78_9BASI</name>
<dbReference type="EMBL" id="KZ819210">
    <property type="protein sequence ID" value="PWY97333.1"/>
    <property type="molecule type" value="Genomic_DNA"/>
</dbReference>
<evidence type="ECO:0000313" key="9">
    <source>
        <dbReference type="EMBL" id="PWY97333.1"/>
    </source>
</evidence>
<keyword evidence="2" id="KW-0132">Cell division</keyword>
<dbReference type="Proteomes" id="UP000246740">
    <property type="component" value="Unassembled WGS sequence"/>
</dbReference>
<dbReference type="GO" id="GO:0051301">
    <property type="term" value="P:cell division"/>
    <property type="evidence" value="ECO:0007669"/>
    <property type="project" value="UniProtKB-KW"/>
</dbReference>
<dbReference type="SUPFAM" id="SSF47954">
    <property type="entry name" value="Cyclin-like"/>
    <property type="match status" value="2"/>
</dbReference>
<proteinExistence type="inferred from homology"/>
<dbReference type="AlphaFoldDB" id="A0A317XG78"/>
<evidence type="ECO:0000256" key="5">
    <source>
        <dbReference type="RuleBase" id="RU000383"/>
    </source>
</evidence>
<feature type="compositionally biased region" description="Low complexity" evidence="6">
    <location>
        <begin position="1"/>
        <end position="15"/>
    </location>
</feature>
<evidence type="ECO:0000313" key="10">
    <source>
        <dbReference type="Proteomes" id="UP000246740"/>
    </source>
</evidence>
<dbReference type="Pfam" id="PF02984">
    <property type="entry name" value="Cyclin_C"/>
    <property type="match status" value="1"/>
</dbReference>
<evidence type="ECO:0000256" key="3">
    <source>
        <dbReference type="ARBA" id="ARBA00023127"/>
    </source>
</evidence>
<keyword evidence="3 5" id="KW-0195">Cyclin</keyword>
<dbReference type="InterPro" id="IPR013763">
    <property type="entry name" value="Cyclin-like_dom"/>
</dbReference>
<dbReference type="GO" id="GO:0019887">
    <property type="term" value="F:protein kinase regulator activity"/>
    <property type="evidence" value="ECO:0007669"/>
    <property type="project" value="UniProtKB-ARBA"/>
</dbReference>
<dbReference type="GO" id="GO:0051726">
    <property type="term" value="P:regulation of cell cycle"/>
    <property type="evidence" value="ECO:0007669"/>
    <property type="project" value="UniProtKB-ARBA"/>
</dbReference>
<evidence type="ECO:0000259" key="8">
    <source>
        <dbReference type="SMART" id="SM01332"/>
    </source>
</evidence>
<sequence length="530" mass="57803">MPASVASSCSSNSRRSSFHSRHVRTSSNNSNSSSSSSRSRSSRGKSTSPLNPGKQEAAIQMAAKRASASAAASTSFVSSSSNSSMTSTKAADITAATSTSAMSTSASKSKLPAGLRTILFEEEYQDEAVEHMHYMETQTMASVELMDVQPELRWFMRPYLVDFLIEIHQTFRLRPETLFLTMNIVDRYVSKRIVYKRHYQLVGCAALLIASKFEDAKDRVPTVSDLSQMCCNAYDESAFSQMEGHVLSTIGWTLGHPTAEAWLRFESIRGEEDLKTVNLARFFLEISLFHKDFINLKSSSLTKGALILARFICGLPQGSKLLPTDEAAKAAHMLDAYVSENLQDLSLILIKKYSYTYFSNASTVVCEWYRARCAAAKAAPPSALLPAQSLTGIPRVNEVDVDDDESMCSQPATPSSSVQSTPSRSMEEDEDEDEEEDEDEMPVTPLSLYSLHDPLVAAATAAGLPVPVPASRASVQVRENQSLPSAAAASASKQQPSKNAASTHLTVQQPSLGARKPLGNVEWTLNVQQF</sequence>
<evidence type="ECO:0000256" key="1">
    <source>
        <dbReference type="ARBA" id="ARBA00008742"/>
    </source>
</evidence>
<dbReference type="GO" id="GO:0044843">
    <property type="term" value="P:cell cycle G1/S phase transition"/>
    <property type="evidence" value="ECO:0007669"/>
    <property type="project" value="UniProtKB-ARBA"/>
</dbReference>
<organism evidence="9 10">
    <name type="scientific">Testicularia cyperi</name>
    <dbReference type="NCBI Taxonomy" id="1882483"/>
    <lineage>
        <taxon>Eukaryota</taxon>
        <taxon>Fungi</taxon>
        <taxon>Dikarya</taxon>
        <taxon>Basidiomycota</taxon>
        <taxon>Ustilaginomycotina</taxon>
        <taxon>Ustilaginomycetes</taxon>
        <taxon>Ustilaginales</taxon>
        <taxon>Anthracoideaceae</taxon>
        <taxon>Testicularia</taxon>
    </lineage>
</organism>
<feature type="compositionally biased region" description="Low complexity" evidence="6">
    <location>
        <begin position="480"/>
        <end position="502"/>
    </location>
</feature>
<dbReference type="InterPro" id="IPR048258">
    <property type="entry name" value="Cyclins_cyclin-box"/>
</dbReference>
<keyword evidence="4" id="KW-0131">Cell cycle</keyword>
<dbReference type="OrthoDB" id="5590282at2759"/>
<feature type="compositionally biased region" description="Low complexity" evidence="6">
    <location>
        <begin position="25"/>
        <end position="39"/>
    </location>
</feature>
<dbReference type="STRING" id="1882483.A0A317XG78"/>
<evidence type="ECO:0000256" key="2">
    <source>
        <dbReference type="ARBA" id="ARBA00022618"/>
    </source>
</evidence>
<dbReference type="CDD" id="cd20559">
    <property type="entry name" value="CYCLIN_ScCLN_like"/>
    <property type="match status" value="1"/>
</dbReference>
<dbReference type="CDD" id="cd20537">
    <property type="entry name" value="CYCLIN_CCNO-like_rpt2"/>
    <property type="match status" value="1"/>
</dbReference>
<feature type="domain" description="Cyclin-like" evidence="7">
    <location>
        <begin position="162"/>
        <end position="248"/>
    </location>
</feature>
<feature type="region of interest" description="Disordered" evidence="6">
    <location>
        <begin position="402"/>
        <end position="442"/>
    </location>
</feature>
<evidence type="ECO:0000256" key="6">
    <source>
        <dbReference type="SAM" id="MobiDB-lite"/>
    </source>
</evidence>
<dbReference type="Pfam" id="PF00134">
    <property type="entry name" value="Cyclin_N"/>
    <property type="match status" value="1"/>
</dbReference>
<dbReference type="PANTHER" id="PTHR10177">
    <property type="entry name" value="CYCLINS"/>
    <property type="match status" value="1"/>
</dbReference>
<feature type="region of interest" description="Disordered" evidence="6">
    <location>
        <begin position="473"/>
        <end position="518"/>
    </location>
</feature>
<comment type="similarity">
    <text evidence="1 5">Belongs to the cyclin family.</text>
</comment>
<dbReference type="Gene3D" id="1.10.472.10">
    <property type="entry name" value="Cyclin-like"/>
    <property type="match status" value="2"/>
</dbReference>
<dbReference type="PROSITE" id="PS00292">
    <property type="entry name" value="CYCLINS"/>
    <property type="match status" value="1"/>
</dbReference>
<keyword evidence="10" id="KW-1185">Reference proteome</keyword>
<feature type="compositionally biased region" description="Low complexity" evidence="6">
    <location>
        <begin position="409"/>
        <end position="424"/>
    </location>
</feature>
<accession>A0A317XG78</accession>
<dbReference type="InterPro" id="IPR036915">
    <property type="entry name" value="Cyclin-like_sf"/>
</dbReference>
<dbReference type="InParanoid" id="A0A317XG78"/>
<protein>
    <submittedName>
        <fullName evidence="9">Uncharacterized protein</fullName>
    </submittedName>
</protein>
<dbReference type="SMART" id="SM00385">
    <property type="entry name" value="CYCLIN"/>
    <property type="match status" value="1"/>
</dbReference>
<feature type="region of interest" description="Disordered" evidence="6">
    <location>
        <begin position="1"/>
        <end position="63"/>
    </location>
</feature>
<feature type="domain" description="Cyclin C-terminal" evidence="8">
    <location>
        <begin position="257"/>
        <end position="367"/>
    </location>
</feature>
<gene>
    <name evidence="9" type="ORF">BCV70DRAFT_167135</name>
</gene>
<feature type="compositionally biased region" description="Acidic residues" evidence="6">
    <location>
        <begin position="427"/>
        <end position="441"/>
    </location>
</feature>
<evidence type="ECO:0000259" key="7">
    <source>
        <dbReference type="SMART" id="SM00385"/>
    </source>
</evidence>
<dbReference type="InterPro" id="IPR039361">
    <property type="entry name" value="Cyclin"/>
</dbReference>
<dbReference type="InterPro" id="IPR006671">
    <property type="entry name" value="Cyclin_N"/>
</dbReference>